<sequence>MLFPILSFSAADIDSYIAVPTLLMFVVAAGSNMPILYAFSKDYNKAFKKSFKHLFCGKQLETQTVSTTMQNLSNARNAIRMNIAKMNVNPVVNC</sequence>
<dbReference type="AlphaFoldDB" id="A0A1I8BBG1"/>
<evidence type="ECO:0000313" key="2">
    <source>
        <dbReference type="Proteomes" id="UP000095281"/>
    </source>
</evidence>
<organism evidence="2 3">
    <name type="scientific">Meloidogyne hapla</name>
    <name type="common">Root-knot nematode worm</name>
    <dbReference type="NCBI Taxonomy" id="6305"/>
    <lineage>
        <taxon>Eukaryota</taxon>
        <taxon>Metazoa</taxon>
        <taxon>Ecdysozoa</taxon>
        <taxon>Nematoda</taxon>
        <taxon>Chromadorea</taxon>
        <taxon>Rhabditida</taxon>
        <taxon>Tylenchina</taxon>
        <taxon>Tylenchomorpha</taxon>
        <taxon>Tylenchoidea</taxon>
        <taxon>Meloidogynidae</taxon>
        <taxon>Meloidogyninae</taxon>
        <taxon>Meloidogyne</taxon>
    </lineage>
</organism>
<reference evidence="3" key="1">
    <citation type="submission" date="2016-11" db="UniProtKB">
        <authorList>
            <consortium name="WormBaseParasite"/>
        </authorList>
    </citation>
    <scope>IDENTIFICATION</scope>
</reference>
<proteinExistence type="predicted"/>
<accession>A0A1I8BBG1</accession>
<keyword evidence="1" id="KW-0812">Transmembrane</keyword>
<feature type="transmembrane region" description="Helical" evidence="1">
    <location>
        <begin position="16"/>
        <end position="39"/>
    </location>
</feature>
<name>A0A1I8BBG1_MELHA</name>
<keyword evidence="1" id="KW-1133">Transmembrane helix</keyword>
<keyword evidence="2" id="KW-1185">Reference proteome</keyword>
<keyword evidence="1" id="KW-0472">Membrane</keyword>
<evidence type="ECO:0000256" key="1">
    <source>
        <dbReference type="SAM" id="Phobius"/>
    </source>
</evidence>
<protein>
    <submittedName>
        <fullName evidence="3">G_PROTEIN_RECEP_F1_2 domain-containing protein</fullName>
    </submittedName>
</protein>
<evidence type="ECO:0000313" key="3">
    <source>
        <dbReference type="WBParaSite" id="MhA1_Contig190.frz3.gene6"/>
    </source>
</evidence>
<dbReference type="WBParaSite" id="MhA1_Contig190.frz3.gene6">
    <property type="protein sequence ID" value="MhA1_Contig190.frz3.gene6"/>
    <property type="gene ID" value="MhA1_Contig190.frz3.gene6"/>
</dbReference>
<dbReference type="Proteomes" id="UP000095281">
    <property type="component" value="Unplaced"/>
</dbReference>